<evidence type="ECO:0000313" key="2">
    <source>
        <dbReference type="Proteomes" id="UP000790709"/>
    </source>
</evidence>
<gene>
    <name evidence="1" type="ORF">BV22DRAFT_1047590</name>
</gene>
<reference evidence="1" key="1">
    <citation type="journal article" date="2021" name="New Phytol.">
        <title>Evolutionary innovations through gain and loss of genes in the ectomycorrhizal Boletales.</title>
        <authorList>
            <person name="Wu G."/>
            <person name="Miyauchi S."/>
            <person name="Morin E."/>
            <person name="Kuo A."/>
            <person name="Drula E."/>
            <person name="Varga T."/>
            <person name="Kohler A."/>
            <person name="Feng B."/>
            <person name="Cao Y."/>
            <person name="Lipzen A."/>
            <person name="Daum C."/>
            <person name="Hundley H."/>
            <person name="Pangilinan J."/>
            <person name="Johnson J."/>
            <person name="Barry K."/>
            <person name="LaButti K."/>
            <person name="Ng V."/>
            <person name="Ahrendt S."/>
            <person name="Min B."/>
            <person name="Choi I.G."/>
            <person name="Park H."/>
            <person name="Plett J.M."/>
            <person name="Magnuson J."/>
            <person name="Spatafora J.W."/>
            <person name="Nagy L.G."/>
            <person name="Henrissat B."/>
            <person name="Grigoriev I.V."/>
            <person name="Yang Z.L."/>
            <person name="Xu J."/>
            <person name="Martin F.M."/>
        </authorList>
    </citation>
    <scope>NUCLEOTIDE SEQUENCE</scope>
    <source>
        <strain evidence="1">KUC20120723A-06</strain>
    </source>
</reference>
<proteinExistence type="predicted"/>
<dbReference type="Proteomes" id="UP000790709">
    <property type="component" value="Unassembled WGS sequence"/>
</dbReference>
<keyword evidence="2" id="KW-1185">Reference proteome</keyword>
<name>A0ACB8BEL9_9AGAM</name>
<evidence type="ECO:0000313" key="1">
    <source>
        <dbReference type="EMBL" id="KAH7924255.1"/>
    </source>
</evidence>
<dbReference type="EMBL" id="MU266429">
    <property type="protein sequence ID" value="KAH7924255.1"/>
    <property type="molecule type" value="Genomic_DNA"/>
</dbReference>
<organism evidence="1 2">
    <name type="scientific">Leucogyrophana mollusca</name>
    <dbReference type="NCBI Taxonomy" id="85980"/>
    <lineage>
        <taxon>Eukaryota</taxon>
        <taxon>Fungi</taxon>
        <taxon>Dikarya</taxon>
        <taxon>Basidiomycota</taxon>
        <taxon>Agaricomycotina</taxon>
        <taxon>Agaricomycetes</taxon>
        <taxon>Agaricomycetidae</taxon>
        <taxon>Boletales</taxon>
        <taxon>Boletales incertae sedis</taxon>
        <taxon>Leucogyrophana</taxon>
    </lineage>
</organism>
<accession>A0ACB8BEL9</accession>
<comment type="caution">
    <text evidence="1">The sequence shown here is derived from an EMBL/GenBank/DDBJ whole genome shotgun (WGS) entry which is preliminary data.</text>
</comment>
<sequence>MPSHSARELVGSLTKKELQDIVPPGTFTRNLLRIGWSKIIAIIRAQPDHVLGKIRRAAEMKHTDQERRAVQRATAKRSFRERTRIAQSMPEENTGVGGDGGNFMDEAKEEAAGDRSKYLVVPTEEEVKACFRAFRETTSNSALALSVCVVCGREMMHSEGEVEKILDIPNAKQQLHPEHPHPCHTLCEQMLLAEEHVSGEGEVAKGWVCFECHRSLAADKLPKFALANNLWIGKIPHELAVLTLPEELLISRHFPRCYIVKLYPRNGCSGNPDHLQRGMVGNVSLYDMNVDAVARMLEGQLLPQPVEILASVLAVTYVGTKKLPKNWLKSTFRVRRRIVYEALIWLKTYNPVFADIHISEDLINRLPEDDVPSEITSVMRHEDDADIAQREQDSYVPGDDTENEVEGNPNDEEERTDDDQGATVIPLKFLGVTDTDLNKLPLNDLMKYALTNLGNDSKESGYVVQHSRFPVSDFGKPRSGDAADEGKPNPLAAAYPKLFPYGVGGIEAKRRKTVGFDEHIRWALQYYDRRFRIHHSFPFVAFSIQQKREALQSARVQMRRRDFEQDSLVIGSVTVADLKQAEKEEASRVPISNPRVRLLRKHVFTTSGRVRGSDNSRGLYRGQIWGTCLIHRAPSLWITINPSDIHDPVAQIFVGEEINMDDFIALAGPDSNRRAQNIAKDPYGAAKYFFYIINAVLRTLFQIEAKNQRVHSRTGILGKLSAYFGVVEAQGRGSLHVHMFIWLCDTPNMDEMHSLLKSEEFRESVRKYIRHNIRAHLDGLDEEEISRTRKEAQLPFRRPLDPDSPGWARETAALERQVVRAQQIHTCTKATCLRFNKHGKLVCKRHAPWEISGDDYVDESGKWLPKRSYGFINNYCPAISTTLCCNNDIKLVTSGRDTKDTMWYSTDYQTKKQNKNNNVSAVMAKSLMYHQEHSEQLKTLLDRNRLLLFRCQHAINREMELSGPQVIAYLMGWGDTFCSHHYVPLYWASIKAELLKTFPRLKQRDILEGNDVVSGLNGDEEDEGEEQGEDHLSNKDSGEGSEDVVILQASASGGLCARSVFQDYELRGNELDDYSYMEFILNTYEEKISADHDEGRGTGSRTSRGRPLNERSCYMEEHPKHRSHRRVVRCKGHNTLPNVVGPFPPRRDDPHHKNLYYAAMLSLLTPWRSLDDLLAGYDSWEEAFSVFANVASQWDKDIMAGVQYYYDCKSATMMSRHHDTDNTEDGQWSQQSQCINGHDSEDDESENGIAVELTEADLKEYQESQKTHREEAYGLAAVAIAQSQKVFGEHVDSWKSAPTHIGIAKGDDYAKLQRWQAAMTEDITSREGHSTNDPFDEGDVTMIDATAASEVGKDSTDGSISLHSRVEEHMLDVDPSCLLKDQRRAYDIIDWHLAETLAERNPPQLLMHIPGEGGVGKSKTIQTITENFQARGVGDLLVKAAYTGIAASIIDGKTLHTVALIPTNGREHSAKSARRLVAFWKGKKYLIIDELSMIARAFLARLSAYIARGKSLGGTEDADMPFGGVNVIIVGDFHQFPPVVGKKSAPLFYPCNPSKDTAEEMLGRKIYEQFTTVVRLKEQVRVTDPEWLDLLRHVRHGSCRAHHIDLLRSLIITDPRCPPTDFTSPPWNNAVLITPRHSVRRHWNSIMAQKECQRNMTQLFLCKALDTIQGRALTLKERFAVATKQQGRCGKSDERAGLPNIVELAIGMKVMVTFNVETDLDVANGARGEITDIVLDEHEAAYSTSQSVVELDYPPAYVLIRLNRTKAAQLDGLEERVLPLTPMERTFHINFETAQNTVTRRQLPITAAYAFTDYRAQGQTISQSIIDIGTPPSGGLTPFNVYVALSRGHGKENIRLLRDFDERLLTMHPNEHLRIEDERLARAWGRGRWKAETGVLKWAVDLMQKNPLVPIDK</sequence>
<protein>
    <submittedName>
        <fullName evidence="1">Uncharacterized protein</fullName>
    </submittedName>
</protein>